<feature type="region of interest" description="Disordered" evidence="1">
    <location>
        <begin position="1"/>
        <end position="20"/>
    </location>
</feature>
<reference evidence="2" key="1">
    <citation type="submission" date="2020-12" db="EMBL/GenBank/DDBJ databases">
        <title>Oil enriched cultivation method for isolating marine PHA-producing bacteria.</title>
        <authorList>
            <person name="Zheng W."/>
            <person name="Yu S."/>
            <person name="Huang Y."/>
        </authorList>
    </citation>
    <scope>NUCLEOTIDE SEQUENCE</scope>
    <source>
        <strain evidence="2">SY-2-12</strain>
    </source>
</reference>
<evidence type="ECO:0000313" key="3">
    <source>
        <dbReference type="Proteomes" id="UP000664096"/>
    </source>
</evidence>
<evidence type="ECO:0000313" key="2">
    <source>
        <dbReference type="EMBL" id="MBN9673459.1"/>
    </source>
</evidence>
<gene>
    <name evidence="2" type="ORF">JF539_24085</name>
</gene>
<dbReference type="AlphaFoldDB" id="A0A939EI55"/>
<dbReference type="EMBL" id="JAEKJZ010000007">
    <property type="protein sequence ID" value="MBN9673459.1"/>
    <property type="molecule type" value="Genomic_DNA"/>
</dbReference>
<dbReference type="Proteomes" id="UP000664096">
    <property type="component" value="Unassembled WGS sequence"/>
</dbReference>
<dbReference type="RefSeq" id="WP_207143319.1">
    <property type="nucleotide sequence ID" value="NZ_JAEKJZ010000007.1"/>
</dbReference>
<name>A0A939EI55_9HYPH</name>
<evidence type="ECO:0000256" key="1">
    <source>
        <dbReference type="SAM" id="MobiDB-lite"/>
    </source>
</evidence>
<organism evidence="2 3">
    <name type="scientific">Roseibium aggregatum</name>
    <dbReference type="NCBI Taxonomy" id="187304"/>
    <lineage>
        <taxon>Bacteria</taxon>
        <taxon>Pseudomonadati</taxon>
        <taxon>Pseudomonadota</taxon>
        <taxon>Alphaproteobacteria</taxon>
        <taxon>Hyphomicrobiales</taxon>
        <taxon>Stappiaceae</taxon>
        <taxon>Roseibium</taxon>
    </lineage>
</organism>
<proteinExistence type="predicted"/>
<comment type="caution">
    <text evidence="2">The sequence shown here is derived from an EMBL/GenBank/DDBJ whole genome shotgun (WGS) entry which is preliminary data.</text>
</comment>
<protein>
    <submittedName>
        <fullName evidence="2">Uncharacterized protein</fullName>
    </submittedName>
</protein>
<sequence length="295" mass="31721">MEDIIEAGPDSQKLGEPDAGMQETGFLESLSDDNRALAAEHGWRDAGSVVEGYRALQADLDGSLKVPDEAAGAEEKSAFYRDVSKSWTPKEGYRFKMPEALPESFPYDQAFAREAGEWFQEAGLHPEAAQKLHDKWVGKMAEQFAAQEDTSATVARQQVEKAEAAHQALVREYGPPESDGYQNVVAKADRAMSGLKASGVDLSDWFADKGALSQADANGLRQVADPTAVKLLAFIHDSAFAEDGLSGLADAGGGANPFDRDAPDLKVQSELLERNPARARQLILAAGRKPGLFGV</sequence>
<accession>A0A939EI55</accession>